<proteinExistence type="predicted"/>
<dbReference type="EMBL" id="DQAY01000090">
    <property type="protein sequence ID" value="HCO24348.1"/>
    <property type="molecule type" value="Genomic_DNA"/>
</dbReference>
<reference evidence="1 2" key="1">
    <citation type="journal article" date="2018" name="Nat. Biotechnol.">
        <title>A standardized bacterial taxonomy based on genome phylogeny substantially revises the tree of life.</title>
        <authorList>
            <person name="Parks D.H."/>
            <person name="Chuvochina M."/>
            <person name="Waite D.W."/>
            <person name="Rinke C."/>
            <person name="Skarshewski A."/>
            <person name="Chaumeil P.A."/>
            <person name="Hugenholtz P."/>
        </authorList>
    </citation>
    <scope>NUCLEOTIDE SEQUENCE [LARGE SCALE GENOMIC DNA]</scope>
    <source>
        <strain evidence="1">UBA9375</strain>
    </source>
</reference>
<protein>
    <recommendedName>
        <fullName evidence="3">Type I restriction endonuclease subunit M</fullName>
    </recommendedName>
</protein>
<evidence type="ECO:0000313" key="1">
    <source>
        <dbReference type="EMBL" id="HCO24348.1"/>
    </source>
</evidence>
<sequence length="93" mass="10145">MIQQNRPVVSLGMVLATTNALSQLPQHEIQRALARHRSGDWGDCCPADADANDAALQTGDRLLSVYHTAEGIKFWVLTVADRSVTNVLLPGDY</sequence>
<dbReference type="Proteomes" id="UP000263642">
    <property type="component" value="Unassembled WGS sequence"/>
</dbReference>
<name>A0A3D3R8B7_9PLAN</name>
<evidence type="ECO:0000313" key="2">
    <source>
        <dbReference type="Proteomes" id="UP000263642"/>
    </source>
</evidence>
<evidence type="ECO:0008006" key="3">
    <source>
        <dbReference type="Google" id="ProtNLM"/>
    </source>
</evidence>
<organism evidence="1 2">
    <name type="scientific">Gimesia maris</name>
    <dbReference type="NCBI Taxonomy" id="122"/>
    <lineage>
        <taxon>Bacteria</taxon>
        <taxon>Pseudomonadati</taxon>
        <taxon>Planctomycetota</taxon>
        <taxon>Planctomycetia</taxon>
        <taxon>Planctomycetales</taxon>
        <taxon>Planctomycetaceae</taxon>
        <taxon>Gimesia</taxon>
    </lineage>
</organism>
<accession>A0A3D3R8B7</accession>
<gene>
    <name evidence="1" type="ORF">DIT97_15405</name>
</gene>
<dbReference type="AlphaFoldDB" id="A0A3D3R8B7"/>
<comment type="caution">
    <text evidence="1">The sequence shown here is derived from an EMBL/GenBank/DDBJ whole genome shotgun (WGS) entry which is preliminary data.</text>
</comment>